<dbReference type="GO" id="GO:0120147">
    <property type="term" value="F:formylglycine-generating oxidase activity"/>
    <property type="evidence" value="ECO:0007669"/>
    <property type="project" value="TreeGrafter"/>
</dbReference>
<sequence>MLDQPFDVFLCHNNEDKPAVIKIAQQLQRNNIKPWLDSWELRPGFPWQRALEEQISQIRSAAIFIGPNGIGPWQNQEIDAFLREFVRRKCPVIPIMLSNAPSRPTLPVFLNAMMWVDFRQLDPDPLHQLIWGITGENKSTKSQPIAKQSRSKETRETLSTLSLESQLETFKFQYTQLKSSKRKLFPFGTNLEFYKTQRQARYFLEDLGGGIDLEMVLIPSPAENASEVESQFSSIKPDSPIASEIFMSKYPITQSQWKAVSRFPEIDHQLLESPSKFTGKDLPVESISLFDAIEFCRRLAKKFNCNYRLPTEAEWEYACRGGTKTKFNFGDAIDTSCANFLDERSGSGAKSTTLVGHFAYPNCFGLYDMHGNVYEWCLNQGKESLGVIRGGSWRDLANGCSSSHRRKRDGREKSDFIGFRIFCSD</sequence>
<dbReference type="SUPFAM" id="SSF52200">
    <property type="entry name" value="Toll/Interleukin receptor TIR domain"/>
    <property type="match status" value="1"/>
</dbReference>
<dbReference type="InterPro" id="IPR042095">
    <property type="entry name" value="SUMF_sf"/>
</dbReference>
<dbReference type="Pfam" id="PF13676">
    <property type="entry name" value="TIR_2"/>
    <property type="match status" value="1"/>
</dbReference>
<evidence type="ECO:0000259" key="1">
    <source>
        <dbReference type="PROSITE" id="PS50104"/>
    </source>
</evidence>
<dbReference type="PROSITE" id="PS50104">
    <property type="entry name" value="TIR"/>
    <property type="match status" value="1"/>
</dbReference>
<reference evidence="3" key="1">
    <citation type="submission" date="2018-04" db="EMBL/GenBank/DDBJ databases">
        <authorList>
            <person name="Cornet L."/>
        </authorList>
    </citation>
    <scope>NUCLEOTIDE SEQUENCE [LARGE SCALE GENOMIC DNA]</scope>
</reference>
<evidence type="ECO:0000313" key="3">
    <source>
        <dbReference type="Proteomes" id="UP000249081"/>
    </source>
</evidence>
<dbReference type="InterPro" id="IPR051043">
    <property type="entry name" value="Sulfatase_Mod_Factor_Kinase"/>
</dbReference>
<dbReference type="SUPFAM" id="SSF56436">
    <property type="entry name" value="C-type lectin-like"/>
    <property type="match status" value="1"/>
</dbReference>
<dbReference type="PANTHER" id="PTHR23150:SF19">
    <property type="entry name" value="FORMYLGLYCINE-GENERATING ENZYME"/>
    <property type="match status" value="1"/>
</dbReference>
<dbReference type="AlphaFoldDB" id="A0A2W4VZJ0"/>
<comment type="caution">
    <text evidence="2">The sequence shown here is derived from an EMBL/GenBank/DDBJ whole genome shotgun (WGS) entry which is preliminary data.</text>
</comment>
<proteinExistence type="predicted"/>
<feature type="domain" description="TIR" evidence="1">
    <location>
        <begin position="4"/>
        <end position="158"/>
    </location>
</feature>
<evidence type="ECO:0000313" key="2">
    <source>
        <dbReference type="EMBL" id="PZO37430.1"/>
    </source>
</evidence>
<dbReference type="PANTHER" id="PTHR23150">
    <property type="entry name" value="SULFATASE MODIFYING FACTOR 1, 2"/>
    <property type="match status" value="1"/>
</dbReference>
<reference evidence="2 3" key="2">
    <citation type="submission" date="2018-06" db="EMBL/GenBank/DDBJ databases">
        <title>Metagenomic assembly of (sub)arctic Cyanobacteria and their associated microbiome from non-axenic cultures.</title>
        <authorList>
            <person name="Baurain D."/>
        </authorList>
    </citation>
    <scope>NUCLEOTIDE SEQUENCE [LARGE SCALE GENOMIC DNA]</scope>
    <source>
        <strain evidence="2">ULC041bin1</strain>
    </source>
</reference>
<organism evidence="2 3">
    <name type="scientific">Shackletoniella antarctica</name>
    <dbReference type="NCBI Taxonomy" id="268115"/>
    <lineage>
        <taxon>Bacteria</taxon>
        <taxon>Bacillati</taxon>
        <taxon>Cyanobacteriota</taxon>
        <taxon>Cyanophyceae</taxon>
        <taxon>Oculatellales</taxon>
        <taxon>Oculatellaceae</taxon>
        <taxon>Shackletoniella</taxon>
    </lineage>
</organism>
<name>A0A2W4VZJ0_9CYAN</name>
<dbReference type="Proteomes" id="UP000249081">
    <property type="component" value="Unassembled WGS sequence"/>
</dbReference>
<dbReference type="EMBL" id="QBMN01000122">
    <property type="protein sequence ID" value="PZO37430.1"/>
    <property type="molecule type" value="Genomic_DNA"/>
</dbReference>
<dbReference type="Pfam" id="PF03781">
    <property type="entry name" value="FGE-sulfatase"/>
    <property type="match status" value="1"/>
</dbReference>
<dbReference type="InterPro" id="IPR005532">
    <property type="entry name" value="SUMF_dom"/>
</dbReference>
<gene>
    <name evidence="2" type="ORF">DCF17_15910</name>
</gene>
<dbReference type="GO" id="GO:0007165">
    <property type="term" value="P:signal transduction"/>
    <property type="evidence" value="ECO:0007669"/>
    <property type="project" value="InterPro"/>
</dbReference>
<dbReference type="InterPro" id="IPR016187">
    <property type="entry name" value="CTDL_fold"/>
</dbReference>
<dbReference type="Gene3D" id="3.90.1580.10">
    <property type="entry name" value="paralog of FGE (formylglycine-generating enzyme)"/>
    <property type="match status" value="1"/>
</dbReference>
<accession>A0A2W4VZJ0</accession>
<protein>
    <recommendedName>
        <fullName evidence="1">TIR domain-containing protein</fullName>
    </recommendedName>
</protein>
<dbReference type="Gene3D" id="3.40.50.10140">
    <property type="entry name" value="Toll/interleukin-1 receptor homology (TIR) domain"/>
    <property type="match status" value="1"/>
</dbReference>
<dbReference type="InterPro" id="IPR000157">
    <property type="entry name" value="TIR_dom"/>
</dbReference>
<dbReference type="InterPro" id="IPR035897">
    <property type="entry name" value="Toll_tir_struct_dom_sf"/>
</dbReference>